<organism evidence="11 12">
    <name type="scientific">Alicyclobacillus acidoterrestris (strain ATCC 49025 / DSM 3922 / CIP 106132 / NCIMB 13137 / GD3B)</name>
    <dbReference type="NCBI Taxonomy" id="1356854"/>
    <lineage>
        <taxon>Bacteria</taxon>
        <taxon>Bacillati</taxon>
        <taxon>Bacillota</taxon>
        <taxon>Bacilli</taxon>
        <taxon>Bacillales</taxon>
        <taxon>Alicyclobacillaceae</taxon>
        <taxon>Alicyclobacillus</taxon>
    </lineage>
</organism>
<dbReference type="InterPro" id="IPR017871">
    <property type="entry name" value="ABC_transporter-like_CS"/>
</dbReference>
<evidence type="ECO:0000313" key="11">
    <source>
        <dbReference type="EMBL" id="UNO48846.1"/>
    </source>
</evidence>
<dbReference type="KEGG" id="aaco:K1I37_19855"/>
<keyword evidence="12" id="KW-1185">Reference proteome</keyword>
<dbReference type="SMART" id="SM00382">
    <property type="entry name" value="AAA"/>
    <property type="match status" value="1"/>
</dbReference>
<dbReference type="Pfam" id="PF08352">
    <property type="entry name" value="oligo_HPY"/>
    <property type="match status" value="1"/>
</dbReference>
<dbReference type="AlphaFoldDB" id="A0A9E7CY88"/>
<evidence type="ECO:0000256" key="1">
    <source>
        <dbReference type="ARBA" id="ARBA00004202"/>
    </source>
</evidence>
<dbReference type="FunFam" id="3.40.50.300:FF:000016">
    <property type="entry name" value="Oligopeptide ABC transporter ATP-binding component"/>
    <property type="match status" value="1"/>
</dbReference>
<evidence type="ECO:0000256" key="7">
    <source>
        <dbReference type="ARBA" id="ARBA00022840"/>
    </source>
</evidence>
<dbReference type="GO" id="GO:0016887">
    <property type="term" value="F:ATP hydrolysis activity"/>
    <property type="evidence" value="ECO:0007669"/>
    <property type="project" value="InterPro"/>
</dbReference>
<dbReference type="InterPro" id="IPR050388">
    <property type="entry name" value="ABC_Ni/Peptide_Import"/>
</dbReference>
<dbReference type="PROSITE" id="PS00211">
    <property type="entry name" value="ABC_TRANSPORTER_1"/>
    <property type="match status" value="1"/>
</dbReference>
<comment type="subcellular location">
    <subcellularLocation>
        <location evidence="1">Cell membrane</location>
        <topology evidence="1">Peripheral membrane protein</topology>
    </subcellularLocation>
</comment>
<comment type="similarity">
    <text evidence="2">Belongs to the ABC transporter superfamily.</text>
</comment>
<dbReference type="PROSITE" id="PS50893">
    <property type="entry name" value="ABC_TRANSPORTER_2"/>
    <property type="match status" value="1"/>
</dbReference>
<evidence type="ECO:0000256" key="8">
    <source>
        <dbReference type="ARBA" id="ARBA00022967"/>
    </source>
</evidence>
<dbReference type="GO" id="GO:0015833">
    <property type="term" value="P:peptide transport"/>
    <property type="evidence" value="ECO:0007669"/>
    <property type="project" value="InterPro"/>
</dbReference>
<keyword evidence="4" id="KW-1003">Cell membrane</keyword>
<evidence type="ECO:0000256" key="4">
    <source>
        <dbReference type="ARBA" id="ARBA00022475"/>
    </source>
</evidence>
<proteinExistence type="inferred from homology"/>
<dbReference type="GO" id="GO:0005524">
    <property type="term" value="F:ATP binding"/>
    <property type="evidence" value="ECO:0007669"/>
    <property type="project" value="UniProtKB-KW"/>
</dbReference>
<evidence type="ECO:0000256" key="2">
    <source>
        <dbReference type="ARBA" id="ARBA00005417"/>
    </source>
</evidence>
<dbReference type="Proteomes" id="UP000829401">
    <property type="component" value="Chromosome"/>
</dbReference>
<keyword evidence="9" id="KW-0472">Membrane</keyword>
<dbReference type="EMBL" id="CP080467">
    <property type="protein sequence ID" value="UNO48846.1"/>
    <property type="molecule type" value="Genomic_DNA"/>
</dbReference>
<feature type="domain" description="ABC transporter" evidence="10">
    <location>
        <begin position="8"/>
        <end position="257"/>
    </location>
</feature>
<dbReference type="GO" id="GO:0005886">
    <property type="term" value="C:plasma membrane"/>
    <property type="evidence" value="ECO:0007669"/>
    <property type="project" value="UniProtKB-SubCell"/>
</dbReference>
<sequence>MDARVPVLELDDVSVVYDSVSGPVQAVSDVNLKVYQNEVVGLIGESGSGKSTMANAIMRLMKNNARLTKGTIRVNGRDVYSMSKKELRTFRWSEMAMVFQSAMTALNPVMTIEKQIVDTFRSHRPSMSYKEARERAVDLLKLVRIDQKYLSSYPHELSGGMRQRIVIAIAIALEPSLVIMDEPTTALDVVVQRSILNQIQELQKQRGFAILFISHDFSLVAEFAQRVAIMYAGRVVENTDAKTLQLGQEHHPYTEGLLRAIPRLTHEEVEIQGIPGHPPDLLHLPKGCAYHPRCPFAAEACKQVRPALHQLAHALVECHLYDEVKGGNMAWPSRQTLSKSTT</sequence>
<evidence type="ECO:0000256" key="6">
    <source>
        <dbReference type="ARBA" id="ARBA00022741"/>
    </source>
</evidence>
<dbReference type="PANTHER" id="PTHR43297:SF14">
    <property type="entry name" value="ATPASE AAA-TYPE CORE DOMAIN-CONTAINING PROTEIN"/>
    <property type="match status" value="1"/>
</dbReference>
<dbReference type="NCBIfam" id="TIGR01727">
    <property type="entry name" value="oligo_HPY"/>
    <property type="match status" value="1"/>
</dbReference>
<keyword evidence="6" id="KW-0547">Nucleotide-binding</keyword>
<evidence type="ECO:0000259" key="10">
    <source>
        <dbReference type="PROSITE" id="PS50893"/>
    </source>
</evidence>
<keyword evidence="7 11" id="KW-0067">ATP-binding</keyword>
<protein>
    <submittedName>
        <fullName evidence="11">ABC transporter ATP-binding protein</fullName>
    </submittedName>
</protein>
<gene>
    <name evidence="11" type="ORF">K1I37_19855</name>
</gene>
<keyword evidence="8" id="KW-1278">Translocase</keyword>
<keyword evidence="3" id="KW-0813">Transport</keyword>
<dbReference type="InterPro" id="IPR003593">
    <property type="entry name" value="AAA+_ATPase"/>
</dbReference>
<evidence type="ECO:0000256" key="9">
    <source>
        <dbReference type="ARBA" id="ARBA00023136"/>
    </source>
</evidence>
<dbReference type="CDD" id="cd03257">
    <property type="entry name" value="ABC_NikE_OppD_transporters"/>
    <property type="match status" value="1"/>
</dbReference>
<dbReference type="InterPro" id="IPR003439">
    <property type="entry name" value="ABC_transporter-like_ATP-bd"/>
</dbReference>
<dbReference type="Pfam" id="PF00005">
    <property type="entry name" value="ABC_tran"/>
    <property type="match status" value="1"/>
</dbReference>
<evidence type="ECO:0000256" key="3">
    <source>
        <dbReference type="ARBA" id="ARBA00022448"/>
    </source>
</evidence>
<dbReference type="InterPro" id="IPR013563">
    <property type="entry name" value="Oligopep_ABC_C"/>
</dbReference>
<evidence type="ECO:0000313" key="12">
    <source>
        <dbReference type="Proteomes" id="UP000829401"/>
    </source>
</evidence>
<accession>A0A9E7CY88</accession>
<dbReference type="PANTHER" id="PTHR43297">
    <property type="entry name" value="OLIGOPEPTIDE TRANSPORT ATP-BINDING PROTEIN APPD"/>
    <property type="match status" value="1"/>
</dbReference>
<name>A0A9E7CY88_ALIAG</name>
<keyword evidence="5" id="KW-0997">Cell inner membrane</keyword>
<reference evidence="12" key="1">
    <citation type="journal article" date="2022" name="G3 (Bethesda)">
        <title>Unveiling the complete genome sequence of Alicyclobacillus acidoterrestris DSM 3922T, a taint-producing strain.</title>
        <authorList>
            <person name="Leonardo I.C."/>
            <person name="Barreto Crespo M.T."/>
            <person name="Gaspar F.B."/>
        </authorList>
    </citation>
    <scope>NUCLEOTIDE SEQUENCE [LARGE SCALE GENOMIC DNA]</scope>
    <source>
        <strain evidence="12">DSM 3922</strain>
    </source>
</reference>
<evidence type="ECO:0000256" key="5">
    <source>
        <dbReference type="ARBA" id="ARBA00022519"/>
    </source>
</evidence>